<sequence>MVQTASTPDQGETLMENRDAFLSTLARRLGREPRQTPPPLPPLDNDPARIRLTELTPQQRCDAFIDYAGNVMQAHCELTPQAEVAQAAARLCQRYGGAPVLVSGDARLAELGVTGHLRQAYQAQCWEPTAGEENLRLAAQARIGVVYAEYGLTESGGVVLFSTPQQGRAITLLPESTLFIVRKSCLLPRVAQLAQHLRQRARQGEALPSCINLIAGPSSTADIELIKVVGVHGPLNAAYLIIDDC</sequence>
<keyword evidence="3" id="KW-1185">Reference proteome</keyword>
<dbReference type="Gene3D" id="3.40.50.10420">
    <property type="entry name" value="NagB/RpiA/CoA transferase-like"/>
    <property type="match status" value="1"/>
</dbReference>
<dbReference type="Proteomes" id="UP000006859">
    <property type="component" value="Chromosome"/>
</dbReference>
<dbReference type="eggNOG" id="COG1556">
    <property type="taxonomic scope" value="Bacteria"/>
</dbReference>
<accession>E0SGR9</accession>
<organism evidence="2 3">
    <name type="scientific">Dickeya dadantii (strain 3937)</name>
    <name type="common">Erwinia chrysanthemi (strain 3937)</name>
    <dbReference type="NCBI Taxonomy" id="198628"/>
    <lineage>
        <taxon>Bacteria</taxon>
        <taxon>Pseudomonadati</taxon>
        <taxon>Pseudomonadota</taxon>
        <taxon>Gammaproteobacteria</taxon>
        <taxon>Enterobacterales</taxon>
        <taxon>Pectobacteriaceae</taxon>
        <taxon>Dickeya</taxon>
    </lineage>
</organism>
<dbReference type="PANTHER" id="PTHR43682">
    <property type="entry name" value="LACTATE UTILIZATION PROTEIN C"/>
    <property type="match status" value="1"/>
</dbReference>
<dbReference type="InterPro" id="IPR037171">
    <property type="entry name" value="NagB/RpiA_transferase-like"/>
</dbReference>
<feature type="domain" description="LUD" evidence="1">
    <location>
        <begin position="80"/>
        <end position="242"/>
    </location>
</feature>
<evidence type="ECO:0000259" key="1">
    <source>
        <dbReference type="Pfam" id="PF02589"/>
    </source>
</evidence>
<dbReference type="EMBL" id="CP002038">
    <property type="protein sequence ID" value="ADM97718.1"/>
    <property type="molecule type" value="Genomic_DNA"/>
</dbReference>
<reference evidence="2 3" key="1">
    <citation type="journal article" date="2011" name="J. Bacteriol.">
        <title>Genome sequence of the plant-pathogenic bacterium Dickeya dadantii 3937.</title>
        <authorList>
            <person name="Glasner J.D."/>
            <person name="Yang C.H."/>
            <person name="Reverchon S."/>
            <person name="Hugouvieux-Cotte-Pattat N."/>
            <person name="Condemine G."/>
            <person name="Bohin J.P."/>
            <person name="Van Gijsegem F."/>
            <person name="Yang S."/>
            <person name="Franza T."/>
            <person name="Expert D."/>
            <person name="Plunkett G. III"/>
            <person name="San Francisco M.J."/>
            <person name="Charkowski A.O."/>
            <person name="Py B."/>
            <person name="Bell K."/>
            <person name="Rauscher L."/>
            <person name="Rodriguez-Palenzuela P."/>
            <person name="Toussaint A."/>
            <person name="Holeva M.C."/>
            <person name="He S.Y."/>
            <person name="Douet V."/>
            <person name="Boccara M."/>
            <person name="Blanco C."/>
            <person name="Toth I."/>
            <person name="Anderson B.D."/>
            <person name="Biehl B.S."/>
            <person name="Mau B."/>
            <person name="Flynn S.M."/>
            <person name="Barras F."/>
            <person name="Lindeberg M."/>
            <person name="Birch P.R."/>
            <person name="Tsuyumu S."/>
            <person name="Shi X."/>
            <person name="Hibbing M."/>
            <person name="Yap M.N."/>
            <person name="Carpentier M."/>
            <person name="Dassa E."/>
            <person name="Umehara M."/>
            <person name="Kim J.F."/>
            <person name="Rusch M."/>
            <person name="Soni P."/>
            <person name="Mayhew G.F."/>
            <person name="Fouts D.E."/>
            <person name="Gill S.R."/>
            <person name="Blattner F.R."/>
            <person name="Keen N.T."/>
            <person name="Perna N.T."/>
        </authorList>
    </citation>
    <scope>NUCLEOTIDE SEQUENCE [LARGE SCALE GENOMIC DNA]</scope>
    <source>
        <strain evidence="2 3">3937</strain>
    </source>
</reference>
<evidence type="ECO:0000313" key="3">
    <source>
        <dbReference type="Proteomes" id="UP000006859"/>
    </source>
</evidence>
<dbReference type="PANTHER" id="PTHR43682:SF1">
    <property type="entry name" value="LACTATE UTILIZATION PROTEIN C"/>
    <property type="match status" value="1"/>
</dbReference>
<dbReference type="InterPro" id="IPR003741">
    <property type="entry name" value="LUD_dom"/>
</dbReference>
<dbReference type="InterPro" id="IPR024185">
    <property type="entry name" value="FTHF_cligase-like_sf"/>
</dbReference>
<dbReference type="AlphaFoldDB" id="E0SGR9"/>
<dbReference type="KEGG" id="ddd:Dda3937_00779"/>
<dbReference type="SUPFAM" id="SSF100950">
    <property type="entry name" value="NagB/RpiA/CoA transferase-like"/>
    <property type="match status" value="1"/>
</dbReference>
<protein>
    <recommendedName>
        <fullName evidence="1">LUD domain-containing protein</fullName>
    </recommendedName>
</protein>
<dbReference type="STRING" id="198628.Dda3937_00779"/>
<evidence type="ECO:0000313" key="2">
    <source>
        <dbReference type="EMBL" id="ADM97718.1"/>
    </source>
</evidence>
<dbReference type="Pfam" id="PF02589">
    <property type="entry name" value="LUD_dom"/>
    <property type="match status" value="1"/>
</dbReference>
<gene>
    <name evidence="2" type="ordered locus">Dda3937_00779</name>
</gene>
<dbReference type="HOGENOM" id="CLU_090664_1_0_6"/>
<proteinExistence type="predicted"/>
<name>E0SGR9_DICD3</name>